<keyword evidence="2" id="KW-0804">Transcription</keyword>
<comment type="similarity">
    <text evidence="1">Belongs to the mTERF family.</text>
</comment>
<accession>A0A816WDC1</accession>
<dbReference type="GO" id="GO:0006353">
    <property type="term" value="P:DNA-templated transcription termination"/>
    <property type="evidence" value="ECO:0007669"/>
    <property type="project" value="UniProtKB-KW"/>
</dbReference>
<gene>
    <name evidence="4" type="ORF">DARMORV10_A03P26090.1</name>
</gene>
<evidence type="ECO:0000256" key="2">
    <source>
        <dbReference type="ARBA" id="ARBA00022472"/>
    </source>
</evidence>
<dbReference type="Gene3D" id="1.25.70.10">
    <property type="entry name" value="Transcription termination factor 3, mitochondrial"/>
    <property type="match status" value="1"/>
</dbReference>
<dbReference type="Proteomes" id="UP001295469">
    <property type="component" value="Chromosome A03"/>
</dbReference>
<dbReference type="Pfam" id="PF02536">
    <property type="entry name" value="mTERF"/>
    <property type="match status" value="2"/>
</dbReference>
<sequence>AQNSHPEEEERRLKMEPATTLSLRHTHMAVAAQGSSFVKLFLTKPSFPITTPTTNLSLPPTNRRPLFVFPPPQAHLSSPKKSPKHEQQRLSFTISYLVDSCGLSPDHASIAARKLSLDSPERPNTVLNLLRDHGFSTSQISSLVKKRPVLLLANAESVLLPKLRFFLSIGVSKSLLARTLASDPTILTRSLLNQLIPSYNFLKSVLDADDKIVAALRRTTWIFLEDHTKNLVPNINHMSETGVPGKCIQLLLTHFPEAVMQKSHEFREITKQAKEMGFNPQKTTFVLAIHALSGKGNRSIWDKCFEVYQRWGWSEEDIMCAFKKHPHCMMLSERKINRTMEFLVEEMKMAPRSIAGCPVVLFFSLDKRIIPRCSVVKVLVSKGMVKEDWSLTSLLVPVEKVFLEKLVIKYEEELPELMDVYRGYTTKL</sequence>
<dbReference type="SMART" id="SM00733">
    <property type="entry name" value="Mterf"/>
    <property type="match status" value="5"/>
</dbReference>
<dbReference type="AlphaFoldDB" id="A0A816WDC1"/>
<keyword evidence="3" id="KW-0809">Transit peptide</keyword>
<proteinExistence type="inferred from homology"/>
<organism evidence="4">
    <name type="scientific">Brassica napus</name>
    <name type="common">Rape</name>
    <dbReference type="NCBI Taxonomy" id="3708"/>
    <lineage>
        <taxon>Eukaryota</taxon>
        <taxon>Viridiplantae</taxon>
        <taxon>Streptophyta</taxon>
        <taxon>Embryophyta</taxon>
        <taxon>Tracheophyta</taxon>
        <taxon>Spermatophyta</taxon>
        <taxon>Magnoliopsida</taxon>
        <taxon>eudicotyledons</taxon>
        <taxon>Gunneridae</taxon>
        <taxon>Pentapetalae</taxon>
        <taxon>rosids</taxon>
        <taxon>malvids</taxon>
        <taxon>Brassicales</taxon>
        <taxon>Brassicaceae</taxon>
        <taxon>Brassiceae</taxon>
        <taxon>Brassica</taxon>
    </lineage>
</organism>
<dbReference type="FunFam" id="1.25.70.10:FF:000001">
    <property type="entry name" value="Mitochondrial transcription termination factor-like"/>
    <property type="match status" value="1"/>
</dbReference>
<keyword evidence="2" id="KW-0806">Transcription termination</keyword>
<dbReference type="EMBL" id="HG994357">
    <property type="protein sequence ID" value="CAF2124344.1"/>
    <property type="molecule type" value="Genomic_DNA"/>
</dbReference>
<keyword evidence="2" id="KW-0805">Transcription regulation</keyword>
<feature type="non-terminal residue" evidence="4">
    <location>
        <position position="1"/>
    </location>
</feature>
<protein>
    <submittedName>
        <fullName evidence="4">(rape) hypothetical protein</fullName>
    </submittedName>
</protein>
<dbReference type="GO" id="GO:0005737">
    <property type="term" value="C:cytoplasm"/>
    <property type="evidence" value="ECO:0007669"/>
    <property type="project" value="UniProtKB-ARBA"/>
</dbReference>
<evidence type="ECO:0000256" key="1">
    <source>
        <dbReference type="ARBA" id="ARBA00007692"/>
    </source>
</evidence>
<dbReference type="InterPro" id="IPR003690">
    <property type="entry name" value="MTERF"/>
</dbReference>
<reference evidence="4" key="1">
    <citation type="submission" date="2021-01" db="EMBL/GenBank/DDBJ databases">
        <authorList>
            <consortium name="Genoscope - CEA"/>
            <person name="William W."/>
        </authorList>
    </citation>
    <scope>NUCLEOTIDE SEQUENCE</scope>
</reference>
<evidence type="ECO:0000256" key="3">
    <source>
        <dbReference type="ARBA" id="ARBA00022946"/>
    </source>
</evidence>
<dbReference type="GO" id="GO:0003676">
    <property type="term" value="F:nucleic acid binding"/>
    <property type="evidence" value="ECO:0007669"/>
    <property type="project" value="InterPro"/>
</dbReference>
<dbReference type="PANTHER" id="PTHR13068:SF133">
    <property type="entry name" value="MITOCHONDRIAL TRANSCRIPTION TERMINATION FACTOR FAMILY PROTEIN"/>
    <property type="match status" value="1"/>
</dbReference>
<dbReference type="InterPro" id="IPR038538">
    <property type="entry name" value="MTERF_sf"/>
</dbReference>
<name>A0A816WDC1_BRANA</name>
<evidence type="ECO:0000313" key="4">
    <source>
        <dbReference type="EMBL" id="CAF2124344.1"/>
    </source>
</evidence>
<dbReference type="PANTHER" id="PTHR13068">
    <property type="entry name" value="CGI-12 PROTEIN-RELATED"/>
    <property type="match status" value="1"/>
</dbReference>